<dbReference type="GO" id="GO:0016787">
    <property type="term" value="F:hydrolase activity"/>
    <property type="evidence" value="ECO:0007669"/>
    <property type="project" value="UniProtKB-UniRule"/>
</dbReference>
<keyword evidence="6" id="KW-0539">Nucleus</keyword>
<dbReference type="GO" id="GO:0030490">
    <property type="term" value="P:maturation of SSU-rRNA"/>
    <property type="evidence" value="ECO:0000318"/>
    <property type="project" value="GO_Central"/>
</dbReference>
<dbReference type="InterPro" id="IPR007276">
    <property type="entry name" value="Nop14"/>
</dbReference>
<dbReference type="PANTHER" id="PTHR23183">
    <property type="entry name" value="NOP14"/>
    <property type="match status" value="1"/>
</dbReference>
<dbReference type="InterPro" id="IPR016035">
    <property type="entry name" value="Acyl_Trfase/lysoPLipase"/>
</dbReference>
<evidence type="ECO:0000256" key="8">
    <source>
        <dbReference type="SAM" id="MobiDB-lite"/>
    </source>
</evidence>
<feature type="region of interest" description="Disordered" evidence="8">
    <location>
        <begin position="831"/>
        <end position="880"/>
    </location>
</feature>
<evidence type="ECO:0000313" key="10">
    <source>
        <dbReference type="Proteomes" id="UP000005239"/>
    </source>
</evidence>
<evidence type="ECO:0000256" key="4">
    <source>
        <dbReference type="ARBA" id="ARBA00022552"/>
    </source>
</evidence>
<dbReference type="Proteomes" id="UP000005239">
    <property type="component" value="Unassembled WGS sequence"/>
</dbReference>
<evidence type="ECO:0000256" key="5">
    <source>
        <dbReference type="ARBA" id="ARBA00023098"/>
    </source>
</evidence>
<dbReference type="EnsemblMetazoa" id="PPA02562.1">
    <property type="protein sequence ID" value="PPA02562.1"/>
    <property type="gene ID" value="WBGene00092116"/>
</dbReference>
<evidence type="ECO:0000256" key="3">
    <source>
        <dbReference type="ARBA" id="ARBA00022517"/>
    </source>
</evidence>
<dbReference type="SUPFAM" id="SSF52151">
    <property type="entry name" value="FabD/lysophospholipase-like"/>
    <property type="match status" value="1"/>
</dbReference>
<protein>
    <submittedName>
        <fullName evidence="9">Uncharacterized protein</fullName>
    </submittedName>
</protein>
<accession>A0A8R1U351</accession>
<gene>
    <name evidence="9" type="primary">WBGene00092116</name>
</gene>
<evidence type="ECO:0000313" key="9">
    <source>
        <dbReference type="EnsemblMetazoa" id="PPA02562.1"/>
    </source>
</evidence>
<dbReference type="PANTHER" id="PTHR23183:SF0">
    <property type="entry name" value="NUCLEOLAR PROTEIN 14"/>
    <property type="match status" value="1"/>
</dbReference>
<reference evidence="10" key="1">
    <citation type="journal article" date="2008" name="Nat. Genet.">
        <title>The Pristionchus pacificus genome provides a unique perspective on nematode lifestyle and parasitism.</title>
        <authorList>
            <person name="Dieterich C."/>
            <person name="Clifton S.W."/>
            <person name="Schuster L.N."/>
            <person name="Chinwalla A."/>
            <person name="Delehaunty K."/>
            <person name="Dinkelacker I."/>
            <person name="Fulton L."/>
            <person name="Fulton R."/>
            <person name="Godfrey J."/>
            <person name="Minx P."/>
            <person name="Mitreva M."/>
            <person name="Roeseler W."/>
            <person name="Tian H."/>
            <person name="Witte H."/>
            <person name="Yang S.P."/>
            <person name="Wilson R.K."/>
            <person name="Sommer R.J."/>
        </authorList>
    </citation>
    <scope>NUCLEOTIDE SEQUENCE [LARGE SCALE GENOMIC DNA]</scope>
    <source>
        <strain evidence="10">PS312</strain>
    </source>
</reference>
<feature type="compositionally biased region" description="Basic and acidic residues" evidence="8">
    <location>
        <begin position="751"/>
        <end position="774"/>
    </location>
</feature>
<feature type="compositionally biased region" description="Acidic residues" evidence="8">
    <location>
        <begin position="832"/>
        <end position="867"/>
    </location>
</feature>
<organism evidence="9 10">
    <name type="scientific">Pristionchus pacificus</name>
    <name type="common">Parasitic nematode worm</name>
    <dbReference type="NCBI Taxonomy" id="54126"/>
    <lineage>
        <taxon>Eukaryota</taxon>
        <taxon>Metazoa</taxon>
        <taxon>Ecdysozoa</taxon>
        <taxon>Nematoda</taxon>
        <taxon>Chromadorea</taxon>
        <taxon>Rhabditida</taxon>
        <taxon>Rhabditina</taxon>
        <taxon>Diplogasteromorpha</taxon>
        <taxon>Diplogasteroidea</taxon>
        <taxon>Neodiplogasteridae</taxon>
        <taxon>Pristionchus</taxon>
    </lineage>
</organism>
<comment type="similarity">
    <text evidence="2">Belongs to the NOP14 family.</text>
</comment>
<dbReference type="Pfam" id="PF01734">
    <property type="entry name" value="Patatin"/>
    <property type="match status" value="1"/>
</dbReference>
<accession>A0A2A6BPH8</accession>
<dbReference type="InterPro" id="IPR002641">
    <property type="entry name" value="PNPLA_dom"/>
</dbReference>
<keyword evidence="10" id="KW-1185">Reference proteome</keyword>
<dbReference type="GO" id="GO:0030692">
    <property type="term" value="C:Noc4p-Nop14p complex"/>
    <property type="evidence" value="ECO:0000318"/>
    <property type="project" value="GO_Central"/>
</dbReference>
<dbReference type="SUPFAM" id="SSF48403">
    <property type="entry name" value="Ankyrin repeat"/>
    <property type="match status" value="1"/>
</dbReference>
<dbReference type="Gene3D" id="3.40.1090.10">
    <property type="entry name" value="Cytosolic phospholipase A2 catalytic domain"/>
    <property type="match status" value="1"/>
</dbReference>
<comment type="function">
    <text evidence="7">Involved in nucleolar processing of pre-18S ribosomal RNA. Has a role in the nuclear export of 40S pre-ribosomal subunit to the cytoplasm.</text>
</comment>
<feature type="region of interest" description="Disordered" evidence="8">
    <location>
        <begin position="1286"/>
        <end position="1327"/>
    </location>
</feature>
<feature type="compositionally biased region" description="Basic and acidic residues" evidence="8">
    <location>
        <begin position="868"/>
        <end position="880"/>
    </location>
</feature>
<dbReference type="Gene3D" id="1.25.40.20">
    <property type="entry name" value="Ankyrin repeat-containing domain"/>
    <property type="match status" value="1"/>
</dbReference>
<feature type="region of interest" description="Disordered" evidence="8">
    <location>
        <begin position="472"/>
        <end position="513"/>
    </location>
</feature>
<dbReference type="GO" id="GO:0032040">
    <property type="term" value="C:small-subunit processome"/>
    <property type="evidence" value="ECO:0000318"/>
    <property type="project" value="GO_Central"/>
</dbReference>
<evidence type="ECO:0000256" key="1">
    <source>
        <dbReference type="ARBA" id="ARBA00004604"/>
    </source>
</evidence>
<dbReference type="GO" id="GO:0016042">
    <property type="term" value="P:lipid catabolic process"/>
    <property type="evidence" value="ECO:0007669"/>
    <property type="project" value="UniProtKB-UniRule"/>
</dbReference>
<feature type="compositionally biased region" description="Polar residues" evidence="8">
    <location>
        <begin position="488"/>
        <end position="498"/>
    </location>
</feature>
<feature type="compositionally biased region" description="Basic residues" evidence="8">
    <location>
        <begin position="1318"/>
        <end position="1327"/>
    </location>
</feature>
<dbReference type="Pfam" id="PF04147">
    <property type="entry name" value="Nop14"/>
    <property type="match status" value="1"/>
</dbReference>
<dbReference type="GO" id="GO:0005730">
    <property type="term" value="C:nucleolus"/>
    <property type="evidence" value="ECO:0000318"/>
    <property type="project" value="GO_Central"/>
</dbReference>
<keyword evidence="3" id="KW-0690">Ribosome biogenesis</keyword>
<dbReference type="PROSITE" id="PS51635">
    <property type="entry name" value="PNPLA"/>
    <property type="match status" value="1"/>
</dbReference>
<feature type="region of interest" description="Disordered" evidence="8">
    <location>
        <begin position="741"/>
        <end position="809"/>
    </location>
</feature>
<proteinExistence type="inferred from homology"/>
<evidence type="ECO:0000256" key="7">
    <source>
        <dbReference type="ARBA" id="ARBA00024695"/>
    </source>
</evidence>
<sequence>MQMAKKVAEEVVSILDEAMRNSPIFLAVSTGNVDALCRAYADGESLSVCDMTGNNILHVAIQRRNRLMVRAVLVLSYDLVLWEKKNDGGMTPLDLATKELREDIAIFQSDKDTRGAGCDWKRNTQLVEEKMDMDDVSNEHVLLSLDGGGMKGLLELQTMLLIERRLGIPLMGVVDWIAGTSTGSIIALVLAQGRSVQWAHQLYFRLGATIFKKGDSYVPKYSSKNLEECLIEHIGTAPLSSIQSIKVVVTASKIDTSPPSLLLLRSYLPRVPNVVYAAEGFLDPERTPIWKAARCSSAAPIYFTSCNGLADGALCTNNPCAVLISDFYRMKKIENVNGVKNDDQIHCMISLGTGQDPRQAQPVDVSLQSFSPNALIDTIKKSTNLIQMFIMQCVSSDGPSVEYSKEWAHSQDVPFFRIQPLLDKKVVLDEKRPSVLMDVLWQTEVHNRTRIPHQINQIVDLFRSIHTKRGINNNLNPGAEKETEMTPRTESIASNREFSGNKKKKPAARKDKNKVLQKVNPFDLKFTKSKHNVLGKNKNQAVGAPMKSRKRALDSREKTLALEYKSMNKSNKLMDKRLGEKDRTLTEEEKAAKRFTEERLSSMKKKDIFNLNDDAEEETLTHGGRALTAIEKFDRVIESDDEDEGMTSEMAASIQFGGGDLDKGKPKDRKDLIAEMVSKSKQIKLEKSNAKDEQMQLTENLDGRLKALMMKGSLIQQKKEDLKKKIRDDYDDILTSLKFTNDKVTAPTNAKKTEAEEAEDEKKRLEKLEDDRKMRMTTKTSSTHFSADDDSVKRKSERPRKENNGFELIFDEEGKQINKKVDKNEKRRLTFDEESDCDDEELEDEEEDLEELMESGEDEDEEEEEVEEPPKKKSKKKEDTKKKNGKIVLADLPFTFSAPNKYADFMKLIDSMETQCIPTLVERLVKCFHPSLKEGNKAILERVFLFLLRLFTETSRKVPTKENIERIESLFLPIHTLLKLNREWGVKCIRSLIRSEWRRVEKGGISSPPTFTLSSSIRLVSLLFPVSDVWHPVCTPTLLVATRALVKYPLVCLSTLTRQLFLLSTLSEYINEIHRFIPEAVSFLRGCLCLAVEGETRVPSTVFPVSFPHSKMLVVDKPSSGSITPIVPEEVFTEHAKKGLVDTPLNRIRVLKVVIVLLRKFMLIYLNHPTTFSIIFKPLSSLLSRIPLSHLPSDLKEDIVDLISSMDSNCKEHEKIVHVSRKKGEQNMLMMVEPAWDDDFDPENKFKNRQNAPDAMSKKMSKMIKKEKRGAIKEIRKDNTFIAHKKAQSNAALDRDRKRKTKRLMASLQSQEGEHRRMEVKKKWQKR</sequence>
<reference evidence="9" key="2">
    <citation type="submission" date="2022-06" db="UniProtKB">
        <authorList>
            <consortium name="EnsemblMetazoa"/>
        </authorList>
    </citation>
    <scope>IDENTIFICATION</scope>
    <source>
        <strain evidence="9">PS312</strain>
    </source>
</reference>
<evidence type="ECO:0000256" key="2">
    <source>
        <dbReference type="ARBA" id="ARBA00007466"/>
    </source>
</evidence>
<dbReference type="InterPro" id="IPR036770">
    <property type="entry name" value="Ankyrin_rpt-contain_sf"/>
</dbReference>
<evidence type="ECO:0000256" key="6">
    <source>
        <dbReference type="ARBA" id="ARBA00023242"/>
    </source>
</evidence>
<name>A0A2A6BPH8_PRIPA</name>
<feature type="compositionally biased region" description="Basic and acidic residues" evidence="8">
    <location>
        <begin position="786"/>
        <end position="804"/>
    </location>
</feature>
<keyword evidence="4" id="KW-0698">rRNA processing</keyword>
<keyword evidence="5" id="KW-0443">Lipid metabolism</keyword>
<comment type="subcellular location">
    <subcellularLocation>
        <location evidence="1">Nucleus</location>
        <location evidence="1">Nucleolus</location>
    </subcellularLocation>
</comment>